<keyword evidence="4 10" id="KW-0812">Transmembrane</keyword>
<sequence>MAHAPSDDHAGHGHAHPATGGRAHGTGTGGYAMAMLVNLGYTALEAGYGLHINSLTLLSDALHNLGDVLGLGLAWAAAAMARRRPTAHHTYGWRKSTLLAPLANALVLMAFSGGLAWEAIGRFSAPPSIPAVPVMVVAAIGIVVNLGAGWLLHGGGRHAHEGQDLNRRGAILHLMADAAVSLAAVMAGAGMWWLGWAWLDPATALLVGVMIAAGTYGLLRESFSAAMDAVPRHIDQGAVAAFLSGQPGVSAIHHLHIWPLGAGEVALTAHLVRPEPGDDDAFIDATALALSEQFGISHATLQLERGQACTQPCHGAPTAGPAHHH</sequence>
<dbReference type="PANTHER" id="PTHR11562:SF17">
    <property type="entry name" value="RE54080P-RELATED"/>
    <property type="match status" value="1"/>
</dbReference>
<dbReference type="STRING" id="1045855.DSC_10720"/>
<feature type="domain" description="Cation efflux protein transmembrane" evidence="11">
    <location>
        <begin position="34"/>
        <end position="224"/>
    </location>
</feature>
<dbReference type="eggNOG" id="COG1230">
    <property type="taxonomic scope" value="Bacteria"/>
</dbReference>
<reference evidence="13 14" key="1">
    <citation type="journal article" date="2012" name="J. Bacteriol.">
        <title>Complete Genome Sequence of the BTEX-Degrading Bacterium Pseudoxanthomonas spadix BD-a59.</title>
        <authorList>
            <person name="Lee S.H."/>
            <person name="Jin H.M."/>
            <person name="Lee H.J."/>
            <person name="Kim J.M."/>
            <person name="Jeon C.O."/>
        </authorList>
    </citation>
    <scope>NUCLEOTIDE SEQUENCE [LARGE SCALE GENOMIC DNA]</scope>
    <source>
        <strain evidence="13 14">BD-a59</strain>
    </source>
</reference>
<evidence type="ECO:0000256" key="8">
    <source>
        <dbReference type="ARBA" id="ARBA00023136"/>
    </source>
</evidence>
<keyword evidence="3" id="KW-0813">Transport</keyword>
<keyword evidence="8 10" id="KW-0472">Membrane</keyword>
<dbReference type="GO" id="GO:0005886">
    <property type="term" value="C:plasma membrane"/>
    <property type="evidence" value="ECO:0007669"/>
    <property type="project" value="TreeGrafter"/>
</dbReference>
<evidence type="ECO:0000313" key="14">
    <source>
        <dbReference type="Proteomes" id="UP000005870"/>
    </source>
</evidence>
<keyword evidence="6 10" id="KW-1133">Transmembrane helix</keyword>
<dbReference type="Pfam" id="PF01545">
    <property type="entry name" value="Cation_efflux"/>
    <property type="match status" value="1"/>
</dbReference>
<dbReference type="EMBL" id="CP003093">
    <property type="protein sequence ID" value="AER56788.1"/>
    <property type="molecule type" value="Genomic_DNA"/>
</dbReference>
<evidence type="ECO:0000256" key="9">
    <source>
        <dbReference type="SAM" id="MobiDB-lite"/>
    </source>
</evidence>
<dbReference type="AlphaFoldDB" id="G7UPH5"/>
<evidence type="ECO:0000256" key="7">
    <source>
        <dbReference type="ARBA" id="ARBA00023065"/>
    </source>
</evidence>
<evidence type="ECO:0000259" key="12">
    <source>
        <dbReference type="Pfam" id="PF16916"/>
    </source>
</evidence>
<evidence type="ECO:0000313" key="13">
    <source>
        <dbReference type="EMBL" id="AER56788.1"/>
    </source>
</evidence>
<dbReference type="HOGENOM" id="CLU_013430_0_0_6"/>
<evidence type="ECO:0000256" key="4">
    <source>
        <dbReference type="ARBA" id="ARBA00022692"/>
    </source>
</evidence>
<keyword evidence="5" id="KW-0862">Zinc</keyword>
<dbReference type="Pfam" id="PF16916">
    <property type="entry name" value="ZT_dimer"/>
    <property type="match status" value="1"/>
</dbReference>
<feature type="transmembrane region" description="Helical" evidence="10">
    <location>
        <begin position="201"/>
        <end position="219"/>
    </location>
</feature>
<dbReference type="Gene3D" id="1.20.1510.10">
    <property type="entry name" value="Cation efflux protein transmembrane domain"/>
    <property type="match status" value="1"/>
</dbReference>
<dbReference type="Proteomes" id="UP000005870">
    <property type="component" value="Chromosome"/>
</dbReference>
<evidence type="ECO:0000256" key="2">
    <source>
        <dbReference type="ARBA" id="ARBA00008873"/>
    </source>
</evidence>
<evidence type="ECO:0000256" key="6">
    <source>
        <dbReference type="ARBA" id="ARBA00022989"/>
    </source>
</evidence>
<gene>
    <name evidence="13" type="ordered locus">DSC_10720</name>
</gene>
<dbReference type="SUPFAM" id="SSF161111">
    <property type="entry name" value="Cation efflux protein transmembrane domain-like"/>
    <property type="match status" value="1"/>
</dbReference>
<protein>
    <submittedName>
        <fullName evidence="13">Zinc transporter</fullName>
    </submittedName>
</protein>
<keyword evidence="5" id="KW-0864">Zinc transport</keyword>
<keyword evidence="14" id="KW-1185">Reference proteome</keyword>
<feature type="transmembrane region" description="Helical" evidence="10">
    <location>
        <begin position="102"/>
        <end position="120"/>
    </location>
</feature>
<evidence type="ECO:0000256" key="5">
    <source>
        <dbReference type="ARBA" id="ARBA00022906"/>
    </source>
</evidence>
<dbReference type="NCBIfam" id="TIGR01297">
    <property type="entry name" value="CDF"/>
    <property type="match status" value="1"/>
</dbReference>
<feature type="transmembrane region" description="Helical" evidence="10">
    <location>
        <begin position="132"/>
        <end position="153"/>
    </location>
</feature>
<dbReference type="InterPro" id="IPR036837">
    <property type="entry name" value="Cation_efflux_CTD_sf"/>
</dbReference>
<dbReference type="InterPro" id="IPR050681">
    <property type="entry name" value="CDF/SLC30A"/>
</dbReference>
<name>G7UPH5_PSEUP</name>
<organism evidence="13 14">
    <name type="scientific">Pseudoxanthomonas spadix (strain BD-a59)</name>
    <dbReference type="NCBI Taxonomy" id="1045855"/>
    <lineage>
        <taxon>Bacteria</taxon>
        <taxon>Pseudomonadati</taxon>
        <taxon>Pseudomonadota</taxon>
        <taxon>Gammaproteobacteria</taxon>
        <taxon>Lysobacterales</taxon>
        <taxon>Lysobacteraceae</taxon>
        <taxon>Pseudoxanthomonas</taxon>
    </lineage>
</organism>
<feature type="compositionally biased region" description="Basic and acidic residues" evidence="9">
    <location>
        <begin position="1"/>
        <end position="11"/>
    </location>
</feature>
<feature type="transmembrane region" description="Helical" evidence="10">
    <location>
        <begin position="174"/>
        <end position="195"/>
    </location>
</feature>
<accession>G7UPH5</accession>
<dbReference type="SUPFAM" id="SSF160240">
    <property type="entry name" value="Cation efflux protein cytoplasmic domain-like"/>
    <property type="match status" value="1"/>
</dbReference>
<dbReference type="KEGG" id="psd:DSC_10720"/>
<proteinExistence type="inferred from homology"/>
<dbReference type="InterPro" id="IPR027469">
    <property type="entry name" value="Cation_efflux_TMD_sf"/>
</dbReference>
<evidence type="ECO:0000256" key="10">
    <source>
        <dbReference type="SAM" id="Phobius"/>
    </source>
</evidence>
<feature type="region of interest" description="Disordered" evidence="9">
    <location>
        <begin position="1"/>
        <end position="23"/>
    </location>
</feature>
<dbReference type="RefSeq" id="WP_014160962.1">
    <property type="nucleotide sequence ID" value="NC_016147.2"/>
</dbReference>
<comment type="similarity">
    <text evidence="2">Belongs to the cation diffusion facilitator (CDF) transporter (TC 2.A.4) family. SLC30A subfamily.</text>
</comment>
<dbReference type="InterPro" id="IPR027470">
    <property type="entry name" value="Cation_efflux_CTD"/>
</dbReference>
<dbReference type="PANTHER" id="PTHR11562">
    <property type="entry name" value="CATION EFFLUX PROTEIN/ ZINC TRANSPORTER"/>
    <property type="match status" value="1"/>
</dbReference>
<feature type="domain" description="Cation efflux protein cytoplasmic" evidence="12">
    <location>
        <begin position="231"/>
        <end position="304"/>
    </location>
</feature>
<evidence type="ECO:0000256" key="1">
    <source>
        <dbReference type="ARBA" id="ARBA00004141"/>
    </source>
</evidence>
<evidence type="ECO:0000256" key="3">
    <source>
        <dbReference type="ARBA" id="ARBA00022448"/>
    </source>
</evidence>
<comment type="subcellular location">
    <subcellularLocation>
        <location evidence="1">Membrane</location>
        <topology evidence="1">Multi-pass membrane protein</topology>
    </subcellularLocation>
</comment>
<dbReference type="InterPro" id="IPR002524">
    <property type="entry name" value="Cation_efflux"/>
</dbReference>
<dbReference type="GO" id="GO:0005385">
    <property type="term" value="F:zinc ion transmembrane transporter activity"/>
    <property type="evidence" value="ECO:0007669"/>
    <property type="project" value="TreeGrafter"/>
</dbReference>
<keyword evidence="7" id="KW-0406">Ion transport</keyword>
<dbReference type="InterPro" id="IPR058533">
    <property type="entry name" value="Cation_efflux_TM"/>
</dbReference>
<evidence type="ECO:0000259" key="11">
    <source>
        <dbReference type="Pfam" id="PF01545"/>
    </source>
</evidence>